<feature type="region of interest" description="Disordered" evidence="1">
    <location>
        <begin position="380"/>
        <end position="403"/>
    </location>
</feature>
<keyword evidence="4" id="KW-1185">Reference proteome</keyword>
<dbReference type="KEGG" id="ehx:EMIHUDRAFT_457155"/>
<dbReference type="Gene3D" id="3.60.20.10">
    <property type="entry name" value="Glutamine Phosphoribosylpyrophosphate, subunit 1, domain 1"/>
    <property type="match status" value="1"/>
</dbReference>
<evidence type="ECO:0000313" key="4">
    <source>
        <dbReference type="Proteomes" id="UP000013827"/>
    </source>
</evidence>
<feature type="region of interest" description="Disordered" evidence="1">
    <location>
        <begin position="299"/>
        <end position="367"/>
    </location>
</feature>
<sequence>MCGNFGLLLLLPAHRRATLRLLRKMLRITMIRGAQSAGIATFSLCYADMTCGLFQGHTRFATSSVCNIAGCHPHQWLPRSKQMAWRLATNTAYRFVCERRSVESFITHNGDCDAFTIHGNKYLYAIADLQLLLVRLLGHPIPSDVDSACVAGLLDMLRTKGVWLASVRYGYLFGALSTAGSLHGRSHELASAAQLEQLADAFAAVGKRMVERMQERFASAPLAGMLPLLQAELSPGSGRQHTGEAQRQQAAAVRLIECAVSAFLFSDLLRAALELLHNADGSSAFFFFRNQRDIDRARAAARAKAHAGGSSTLKDAEDHANKLRAKQAAAEERREAERAAAAGDQPATGQSRRAGGEAADADKREALRVAREAAEADLIREQEEARARSGCRLSKADAAPDGE</sequence>
<dbReference type="eggNOG" id="ENOG502R831">
    <property type="taxonomic scope" value="Eukaryota"/>
</dbReference>
<dbReference type="PaxDb" id="2903-EOD27513"/>
<dbReference type="Proteomes" id="UP000013827">
    <property type="component" value="Unassembled WGS sequence"/>
</dbReference>
<dbReference type="EnsemblProtists" id="EOD27513">
    <property type="protein sequence ID" value="EOD27513"/>
    <property type="gene ID" value="EMIHUDRAFT_457155"/>
</dbReference>
<dbReference type="InterPro" id="IPR029055">
    <property type="entry name" value="Ntn_hydrolases_N"/>
</dbReference>
<dbReference type="RefSeq" id="XP_005779942.1">
    <property type="nucleotide sequence ID" value="XM_005779885.1"/>
</dbReference>
<feature type="compositionally biased region" description="Basic and acidic residues" evidence="1">
    <location>
        <begin position="329"/>
        <end position="338"/>
    </location>
</feature>
<dbReference type="SUPFAM" id="SSF56235">
    <property type="entry name" value="N-terminal nucleophile aminohydrolases (Ntn hydrolases)"/>
    <property type="match status" value="1"/>
</dbReference>
<dbReference type="AlphaFoldDB" id="A0A0D3JVH8"/>
<dbReference type="HOGENOM" id="CLU_689704_0_0_1"/>
<name>A0A0D3JVH8_EMIH1</name>
<evidence type="ECO:0000259" key="2">
    <source>
        <dbReference type="PROSITE" id="PS51278"/>
    </source>
</evidence>
<evidence type="ECO:0000313" key="3">
    <source>
        <dbReference type="EnsemblProtists" id="EOD27513"/>
    </source>
</evidence>
<dbReference type="PROSITE" id="PS51278">
    <property type="entry name" value="GATASE_TYPE_2"/>
    <property type="match status" value="1"/>
</dbReference>
<reference evidence="3" key="2">
    <citation type="submission" date="2024-10" db="UniProtKB">
        <authorList>
            <consortium name="EnsemblProtists"/>
        </authorList>
    </citation>
    <scope>IDENTIFICATION</scope>
</reference>
<accession>A0A0D3JVH8</accession>
<evidence type="ECO:0000256" key="1">
    <source>
        <dbReference type="SAM" id="MobiDB-lite"/>
    </source>
</evidence>
<feature type="domain" description="Glutamine amidotransferase type-2" evidence="2">
    <location>
        <begin position="2"/>
        <end position="305"/>
    </location>
</feature>
<dbReference type="GeneID" id="17273058"/>
<protein>
    <recommendedName>
        <fullName evidence="2">Glutamine amidotransferase type-2 domain-containing protein</fullName>
    </recommendedName>
</protein>
<dbReference type="InterPro" id="IPR017932">
    <property type="entry name" value="GATase_2_dom"/>
</dbReference>
<proteinExistence type="predicted"/>
<reference evidence="4" key="1">
    <citation type="journal article" date="2013" name="Nature">
        <title>Pan genome of the phytoplankton Emiliania underpins its global distribution.</title>
        <authorList>
            <person name="Read B.A."/>
            <person name="Kegel J."/>
            <person name="Klute M.J."/>
            <person name="Kuo A."/>
            <person name="Lefebvre S.C."/>
            <person name="Maumus F."/>
            <person name="Mayer C."/>
            <person name="Miller J."/>
            <person name="Monier A."/>
            <person name="Salamov A."/>
            <person name="Young J."/>
            <person name="Aguilar M."/>
            <person name="Claverie J.M."/>
            <person name="Frickenhaus S."/>
            <person name="Gonzalez K."/>
            <person name="Herman E.K."/>
            <person name="Lin Y.C."/>
            <person name="Napier J."/>
            <person name="Ogata H."/>
            <person name="Sarno A.F."/>
            <person name="Shmutz J."/>
            <person name="Schroeder D."/>
            <person name="de Vargas C."/>
            <person name="Verret F."/>
            <person name="von Dassow P."/>
            <person name="Valentin K."/>
            <person name="Van de Peer Y."/>
            <person name="Wheeler G."/>
            <person name="Dacks J.B."/>
            <person name="Delwiche C.F."/>
            <person name="Dyhrman S.T."/>
            <person name="Glockner G."/>
            <person name="John U."/>
            <person name="Richards T."/>
            <person name="Worden A.Z."/>
            <person name="Zhang X."/>
            <person name="Grigoriev I.V."/>
            <person name="Allen A.E."/>
            <person name="Bidle K."/>
            <person name="Borodovsky M."/>
            <person name="Bowler C."/>
            <person name="Brownlee C."/>
            <person name="Cock J.M."/>
            <person name="Elias M."/>
            <person name="Gladyshev V.N."/>
            <person name="Groth M."/>
            <person name="Guda C."/>
            <person name="Hadaegh A."/>
            <person name="Iglesias-Rodriguez M.D."/>
            <person name="Jenkins J."/>
            <person name="Jones B.M."/>
            <person name="Lawson T."/>
            <person name="Leese F."/>
            <person name="Lindquist E."/>
            <person name="Lobanov A."/>
            <person name="Lomsadze A."/>
            <person name="Malik S.B."/>
            <person name="Marsh M.E."/>
            <person name="Mackinder L."/>
            <person name="Mock T."/>
            <person name="Mueller-Roeber B."/>
            <person name="Pagarete A."/>
            <person name="Parker M."/>
            <person name="Probert I."/>
            <person name="Quesneville H."/>
            <person name="Raines C."/>
            <person name="Rensing S.A."/>
            <person name="Riano-Pachon D.M."/>
            <person name="Richier S."/>
            <person name="Rokitta S."/>
            <person name="Shiraiwa Y."/>
            <person name="Soanes D.M."/>
            <person name="van der Giezen M."/>
            <person name="Wahlund T.M."/>
            <person name="Williams B."/>
            <person name="Wilson W."/>
            <person name="Wolfe G."/>
            <person name="Wurch L.L."/>
        </authorList>
    </citation>
    <scope>NUCLEOTIDE SEQUENCE</scope>
</reference>
<organism evidence="3 4">
    <name type="scientific">Emiliania huxleyi (strain CCMP1516)</name>
    <dbReference type="NCBI Taxonomy" id="280463"/>
    <lineage>
        <taxon>Eukaryota</taxon>
        <taxon>Haptista</taxon>
        <taxon>Haptophyta</taxon>
        <taxon>Prymnesiophyceae</taxon>
        <taxon>Isochrysidales</taxon>
        <taxon>Noelaerhabdaceae</taxon>
        <taxon>Emiliania</taxon>
    </lineage>
</organism>